<dbReference type="InterPro" id="IPR000772">
    <property type="entry name" value="Ricin_B_lectin"/>
</dbReference>
<comment type="cofactor">
    <cofactor evidence="1">
        <name>Mn(2+)</name>
        <dbReference type="ChEBI" id="CHEBI:29035"/>
    </cofactor>
</comment>
<evidence type="ECO:0000313" key="4">
    <source>
        <dbReference type="Proteomes" id="UP000887566"/>
    </source>
</evidence>
<sequence>MEGQMASGEWCITPVGNRLQTGHCQKGTVDGPWEYRDDTKQLAEKRTDRCMTPDVTGNKLTLQPCDPNNNLQKWTWREIWND</sequence>
<reference evidence="5" key="1">
    <citation type="submission" date="2022-11" db="UniProtKB">
        <authorList>
            <consortium name="WormBaseParasite"/>
        </authorList>
    </citation>
    <scope>IDENTIFICATION</scope>
</reference>
<evidence type="ECO:0000256" key="1">
    <source>
        <dbReference type="ARBA" id="ARBA00001936"/>
    </source>
</evidence>
<dbReference type="PROSITE" id="PS50231">
    <property type="entry name" value="RICIN_B_LECTIN"/>
    <property type="match status" value="1"/>
</dbReference>
<dbReference type="Proteomes" id="UP000887566">
    <property type="component" value="Unplaced"/>
</dbReference>
<feature type="domain" description="Ricin B lectin" evidence="3">
    <location>
        <begin position="3"/>
        <end position="74"/>
    </location>
</feature>
<protein>
    <submittedName>
        <fullName evidence="5">Ricin B lectin domain-containing protein</fullName>
    </submittedName>
</protein>
<evidence type="ECO:0000256" key="2">
    <source>
        <dbReference type="ARBA" id="ARBA00023211"/>
    </source>
</evidence>
<proteinExistence type="predicted"/>
<name>A0A914W944_9BILA</name>
<dbReference type="Pfam" id="PF00652">
    <property type="entry name" value="Ricin_B_lectin"/>
    <property type="match status" value="1"/>
</dbReference>
<keyword evidence="2" id="KW-0464">Manganese</keyword>
<dbReference type="AlphaFoldDB" id="A0A914W944"/>
<dbReference type="SUPFAM" id="SSF50370">
    <property type="entry name" value="Ricin B-like lectins"/>
    <property type="match status" value="1"/>
</dbReference>
<dbReference type="InterPro" id="IPR035992">
    <property type="entry name" value="Ricin_B-like_lectins"/>
</dbReference>
<evidence type="ECO:0000313" key="5">
    <source>
        <dbReference type="WBParaSite" id="PSAMB.scaffold356size54812.g5292.t1"/>
    </source>
</evidence>
<accession>A0A914W944</accession>
<dbReference type="WBParaSite" id="PSAMB.scaffold356size54812.g5292.t1">
    <property type="protein sequence ID" value="PSAMB.scaffold356size54812.g5292.t1"/>
    <property type="gene ID" value="PSAMB.scaffold356size54812.g5292"/>
</dbReference>
<dbReference type="Gene3D" id="2.80.10.50">
    <property type="match status" value="1"/>
</dbReference>
<organism evidence="4 5">
    <name type="scientific">Plectus sambesii</name>
    <dbReference type="NCBI Taxonomy" id="2011161"/>
    <lineage>
        <taxon>Eukaryota</taxon>
        <taxon>Metazoa</taxon>
        <taxon>Ecdysozoa</taxon>
        <taxon>Nematoda</taxon>
        <taxon>Chromadorea</taxon>
        <taxon>Plectida</taxon>
        <taxon>Plectina</taxon>
        <taxon>Plectoidea</taxon>
        <taxon>Plectidae</taxon>
        <taxon>Plectus</taxon>
    </lineage>
</organism>
<keyword evidence="4" id="KW-1185">Reference proteome</keyword>
<evidence type="ECO:0000259" key="3">
    <source>
        <dbReference type="Pfam" id="PF00652"/>
    </source>
</evidence>